<dbReference type="Gene3D" id="1.10.10.10">
    <property type="entry name" value="Winged helix-like DNA-binding domain superfamily/Winged helix DNA-binding domain"/>
    <property type="match status" value="1"/>
</dbReference>
<dbReference type="SUPFAM" id="SSF46785">
    <property type="entry name" value="Winged helix' DNA-binding domain"/>
    <property type="match status" value="1"/>
</dbReference>
<evidence type="ECO:0000313" key="6">
    <source>
        <dbReference type="EMBL" id="QXO18823.1"/>
    </source>
</evidence>
<sequence>MNRTNNIDIRALRFFVSVFDAQNFSVVARREDVSASMISRTIHNLEDALGQQLFYRNTRAVVPTEAGKLFFSYAKTVIEQLNEAQEQLQDRAAEPSGLVRLNAPVFFGERHIAPWLQQLSERYPNLAIDLTLTDEYIDPLKDGTDIIFRIGTLTDSSFHARILGNQRYHLAASPAYIAKYGMPDSGHALQQHRCLVYKGFEGANRWYLRQTDADWVHYPITPSLSSNNAQSLLTAALDGMGIVLFPDWLIGQELQQGKLIKIMPDYDAAINTQPQHIAAIYPHVRHPPLNIRAVIDYFTQIYGNPLYWQP</sequence>
<dbReference type="PROSITE" id="PS50931">
    <property type="entry name" value="HTH_LYSR"/>
    <property type="match status" value="1"/>
</dbReference>
<dbReference type="InterPro" id="IPR036388">
    <property type="entry name" value="WH-like_DNA-bd_sf"/>
</dbReference>
<dbReference type="InterPro" id="IPR036390">
    <property type="entry name" value="WH_DNA-bd_sf"/>
</dbReference>
<comment type="similarity">
    <text evidence="1">Belongs to the LysR transcriptional regulatory family.</text>
</comment>
<keyword evidence="2" id="KW-0805">Transcription regulation</keyword>
<dbReference type="PANTHER" id="PTHR30537:SF5">
    <property type="entry name" value="HTH-TYPE TRANSCRIPTIONAL ACTIVATOR TTDR-RELATED"/>
    <property type="match status" value="1"/>
</dbReference>
<keyword evidence="7" id="KW-1185">Reference proteome</keyword>
<keyword evidence="4" id="KW-0804">Transcription</keyword>
<dbReference type="InterPro" id="IPR000847">
    <property type="entry name" value="LysR_HTH_N"/>
</dbReference>
<protein>
    <submittedName>
        <fullName evidence="6">LysR family transcriptional regulator</fullName>
    </submittedName>
</protein>
<accession>A0A975UBJ0</accession>
<dbReference type="KEGG" id="vos:KNV97_11380"/>
<dbReference type="InterPro" id="IPR005119">
    <property type="entry name" value="LysR_subst-bd"/>
</dbReference>
<evidence type="ECO:0000256" key="4">
    <source>
        <dbReference type="ARBA" id="ARBA00023163"/>
    </source>
</evidence>
<dbReference type="GO" id="GO:0043565">
    <property type="term" value="F:sequence-specific DNA binding"/>
    <property type="evidence" value="ECO:0007669"/>
    <property type="project" value="TreeGrafter"/>
</dbReference>
<dbReference type="Pfam" id="PF00126">
    <property type="entry name" value="HTH_1"/>
    <property type="match status" value="1"/>
</dbReference>
<evidence type="ECO:0000313" key="7">
    <source>
        <dbReference type="Proteomes" id="UP000694232"/>
    </source>
</evidence>
<proteinExistence type="inferred from homology"/>
<dbReference type="SUPFAM" id="SSF53850">
    <property type="entry name" value="Periplasmic binding protein-like II"/>
    <property type="match status" value="1"/>
</dbReference>
<dbReference type="EMBL" id="CP076643">
    <property type="protein sequence ID" value="QXO18823.1"/>
    <property type="molecule type" value="Genomic_DNA"/>
</dbReference>
<name>A0A975UBJ0_9VIBR</name>
<dbReference type="Gene3D" id="3.40.190.290">
    <property type="match status" value="1"/>
</dbReference>
<dbReference type="InterPro" id="IPR058163">
    <property type="entry name" value="LysR-type_TF_proteobact-type"/>
</dbReference>
<evidence type="ECO:0000256" key="2">
    <source>
        <dbReference type="ARBA" id="ARBA00023015"/>
    </source>
</evidence>
<dbReference type="GO" id="GO:0006351">
    <property type="term" value="P:DNA-templated transcription"/>
    <property type="evidence" value="ECO:0007669"/>
    <property type="project" value="TreeGrafter"/>
</dbReference>
<gene>
    <name evidence="6" type="ORF">KNV97_11380</name>
</gene>
<dbReference type="FunFam" id="1.10.10.10:FF:000001">
    <property type="entry name" value="LysR family transcriptional regulator"/>
    <property type="match status" value="1"/>
</dbReference>
<dbReference type="PANTHER" id="PTHR30537">
    <property type="entry name" value="HTH-TYPE TRANSCRIPTIONAL REGULATOR"/>
    <property type="match status" value="1"/>
</dbReference>
<evidence type="ECO:0000259" key="5">
    <source>
        <dbReference type="PROSITE" id="PS50931"/>
    </source>
</evidence>
<dbReference type="GO" id="GO:0003700">
    <property type="term" value="F:DNA-binding transcription factor activity"/>
    <property type="evidence" value="ECO:0007669"/>
    <property type="project" value="InterPro"/>
</dbReference>
<dbReference type="Pfam" id="PF03466">
    <property type="entry name" value="LysR_substrate"/>
    <property type="match status" value="1"/>
</dbReference>
<feature type="domain" description="HTH lysR-type" evidence="5">
    <location>
        <begin position="7"/>
        <end position="64"/>
    </location>
</feature>
<dbReference type="Proteomes" id="UP000694232">
    <property type="component" value="Chromosome 1"/>
</dbReference>
<organism evidence="6 7">
    <name type="scientific">Vibrio ostreae</name>
    <dbReference type="NCBI Taxonomy" id="2841925"/>
    <lineage>
        <taxon>Bacteria</taxon>
        <taxon>Pseudomonadati</taxon>
        <taxon>Pseudomonadota</taxon>
        <taxon>Gammaproteobacteria</taxon>
        <taxon>Vibrionales</taxon>
        <taxon>Vibrionaceae</taxon>
        <taxon>Vibrio</taxon>
    </lineage>
</organism>
<keyword evidence="3" id="KW-0238">DNA-binding</keyword>
<evidence type="ECO:0000256" key="1">
    <source>
        <dbReference type="ARBA" id="ARBA00009437"/>
    </source>
</evidence>
<dbReference type="CDD" id="cd08422">
    <property type="entry name" value="PBP2_CrgA_like"/>
    <property type="match status" value="1"/>
</dbReference>
<dbReference type="AlphaFoldDB" id="A0A975UBJ0"/>
<reference evidence="6" key="1">
    <citation type="submission" date="2021-06" db="EMBL/GenBank/DDBJ databases">
        <title>Vibrio nov. sp., novel gut bacterium isolated from Yellow Sea oyster.</title>
        <authorList>
            <person name="Muhammad N."/>
            <person name="Nguyen T.H."/>
            <person name="Lee Y.-J."/>
            <person name="Ko J."/>
            <person name="Kim S.-G."/>
        </authorList>
    </citation>
    <scope>NUCLEOTIDE SEQUENCE</scope>
    <source>
        <strain evidence="6">OG9-811</strain>
    </source>
</reference>
<dbReference type="RefSeq" id="WP_136486629.1">
    <property type="nucleotide sequence ID" value="NZ_CP076643.1"/>
</dbReference>
<evidence type="ECO:0000256" key="3">
    <source>
        <dbReference type="ARBA" id="ARBA00023125"/>
    </source>
</evidence>